<dbReference type="GO" id="GO:0031965">
    <property type="term" value="C:nuclear membrane"/>
    <property type="evidence" value="ECO:0007669"/>
    <property type="project" value="UniProtKB-UniRule"/>
</dbReference>
<evidence type="ECO:0000256" key="3">
    <source>
        <dbReference type="ARBA" id="ARBA00022448"/>
    </source>
</evidence>
<reference evidence="10" key="1">
    <citation type="submission" date="2021-07" db="EMBL/GenBank/DDBJ databases">
        <authorList>
            <person name="Catto M.A."/>
            <person name="Jacobson A."/>
            <person name="Kennedy G."/>
            <person name="Labadie P."/>
            <person name="Hunt B.G."/>
            <person name="Srinivasan R."/>
        </authorList>
    </citation>
    <scope>NUCLEOTIDE SEQUENCE</scope>
    <source>
        <strain evidence="10">PL_HMW_Pooled</strain>
        <tissue evidence="10">Head</tissue>
    </source>
</reference>
<gene>
    <name evidence="10" type="ORF">KUF71_004910</name>
</gene>
<comment type="function">
    <text evidence="9">Functions as a component of the nuclear pore complex (NPC).</text>
</comment>
<dbReference type="GO" id="GO:0031080">
    <property type="term" value="C:nuclear pore outer ring"/>
    <property type="evidence" value="ECO:0007669"/>
    <property type="project" value="TreeGrafter"/>
</dbReference>
<comment type="similarity">
    <text evidence="2 9">Belongs to the nucleoporin Nup85 family.</text>
</comment>
<keyword evidence="5 9" id="KW-0653">Protein transport</keyword>
<comment type="subcellular location">
    <subcellularLocation>
        <location evidence="1 9">Nucleus</location>
        <location evidence="1 9">Nuclear pore complex</location>
    </subcellularLocation>
</comment>
<keyword evidence="7 9" id="KW-0906">Nuclear pore complex</keyword>
<dbReference type="EMBL" id="JAHWGI010001411">
    <property type="protein sequence ID" value="KAK3930176.1"/>
    <property type="molecule type" value="Genomic_DNA"/>
</dbReference>
<name>A0AAE1HZP7_9NEOP</name>
<dbReference type="PANTHER" id="PTHR13373">
    <property type="entry name" value="FROUNT PROTEIN-RELATED"/>
    <property type="match status" value="1"/>
</dbReference>
<keyword evidence="6 9" id="KW-0811">Translocation</keyword>
<evidence type="ECO:0000313" key="10">
    <source>
        <dbReference type="EMBL" id="KAK3930176.1"/>
    </source>
</evidence>
<keyword evidence="4 9" id="KW-0509">mRNA transport</keyword>
<dbReference type="GO" id="GO:0045893">
    <property type="term" value="P:positive regulation of DNA-templated transcription"/>
    <property type="evidence" value="ECO:0007669"/>
    <property type="project" value="TreeGrafter"/>
</dbReference>
<keyword evidence="8 9" id="KW-0539">Nucleus</keyword>
<evidence type="ECO:0000256" key="4">
    <source>
        <dbReference type="ARBA" id="ARBA00022816"/>
    </source>
</evidence>
<evidence type="ECO:0000256" key="1">
    <source>
        <dbReference type="ARBA" id="ARBA00004567"/>
    </source>
</evidence>
<dbReference type="Pfam" id="PF07575">
    <property type="entry name" value="Nucleopor_Nup85"/>
    <property type="match status" value="1"/>
</dbReference>
<evidence type="ECO:0000256" key="2">
    <source>
        <dbReference type="ARBA" id="ARBA00005573"/>
    </source>
</evidence>
<evidence type="ECO:0000256" key="7">
    <source>
        <dbReference type="ARBA" id="ARBA00023132"/>
    </source>
</evidence>
<dbReference type="GO" id="GO:0017056">
    <property type="term" value="F:structural constituent of nuclear pore"/>
    <property type="evidence" value="ECO:0007669"/>
    <property type="project" value="TreeGrafter"/>
</dbReference>
<evidence type="ECO:0000256" key="5">
    <source>
        <dbReference type="ARBA" id="ARBA00022927"/>
    </source>
</evidence>
<evidence type="ECO:0000256" key="8">
    <source>
        <dbReference type="ARBA" id="ARBA00023242"/>
    </source>
</evidence>
<comment type="caution">
    <text evidence="10">The sequence shown here is derived from an EMBL/GenBank/DDBJ whole genome shotgun (WGS) entry which is preliminary data.</text>
</comment>
<evidence type="ECO:0000256" key="6">
    <source>
        <dbReference type="ARBA" id="ARBA00023010"/>
    </source>
</evidence>
<dbReference type="Proteomes" id="UP001219518">
    <property type="component" value="Unassembled WGS sequence"/>
</dbReference>
<proteinExistence type="inferred from homology"/>
<evidence type="ECO:0000313" key="11">
    <source>
        <dbReference type="Proteomes" id="UP001219518"/>
    </source>
</evidence>
<dbReference type="AlphaFoldDB" id="A0AAE1HZP7"/>
<evidence type="ECO:0000256" key="9">
    <source>
        <dbReference type="RuleBase" id="RU365073"/>
    </source>
</evidence>
<protein>
    <recommendedName>
        <fullName evidence="9">Nuclear pore complex protein Nup85</fullName>
    </recommendedName>
</protein>
<sequence length="666" mass="75150">MDVALALKGLQFKIKGVPQSTLHRDLNSQPDELFRTLGIAAKWSENATKDSILFDPCLRKLVNESCGTFLSGQKLAQSLDSGGDHTPDLLKLSRRYRSIIRVCRNNLYDIIENSQQDVGKQNSYYFANVLDKIELIWHLCEILYVDVVPGDIVLPQLLEWIRFHFPEIERKAASILETGADRVEAGFETAGSEKDPDYWKTVIGVLLQGRIDVTRALLVLHSDARTTPFQHADVCLRTMPLYNIYGGTSVTVFNAQWTRWQADVRSKVEEGVFESNSDLELIMKIISGDMTVMDTIRNHCKVWYQLMTATLFFSEPTVKSFDLSYHADQAMRAFGSNNEIQDLDRLILLLLESNLLEVIQELQKTADNGWFSVHLTNLLYLCGRLNIFDSNKVNVAHQLHEHVLLDYGTMLMSHHSLWQVGVSYLDHCPPHGLERLEILLPAIPLTSETRAFKIMQMAHERRLDSVVTTVCKVMASKSLHQDRLGNALAWALRSTDANLTNHLADKFLEGFAEKGEFEATDLLDNLGSCMLVSDRLTFLGKYCEFHQLYKENNFKAAASLIVSLLSSHLPPKNFQLILLTQCIPLLEANELIFSANDTDILLACLEILETELLALVDPCSVTKSLDAATKEKIQIIRLSLARNLSRAIIIEGSDVPNTNSRMINVS</sequence>
<organism evidence="10 11">
    <name type="scientific">Frankliniella fusca</name>
    <dbReference type="NCBI Taxonomy" id="407009"/>
    <lineage>
        <taxon>Eukaryota</taxon>
        <taxon>Metazoa</taxon>
        <taxon>Ecdysozoa</taxon>
        <taxon>Arthropoda</taxon>
        <taxon>Hexapoda</taxon>
        <taxon>Insecta</taxon>
        <taxon>Pterygota</taxon>
        <taxon>Neoptera</taxon>
        <taxon>Paraneoptera</taxon>
        <taxon>Thysanoptera</taxon>
        <taxon>Terebrantia</taxon>
        <taxon>Thripoidea</taxon>
        <taxon>Thripidae</taxon>
        <taxon>Frankliniella</taxon>
    </lineage>
</organism>
<keyword evidence="9" id="KW-0472">Membrane</keyword>
<comment type="subunit">
    <text evidence="9">Component of the nuclear pore complex (NPC).</text>
</comment>
<dbReference type="GO" id="GO:0006406">
    <property type="term" value="P:mRNA export from nucleus"/>
    <property type="evidence" value="ECO:0007669"/>
    <property type="project" value="TreeGrafter"/>
</dbReference>
<dbReference type="InterPro" id="IPR011502">
    <property type="entry name" value="Nucleoporin_Nup85"/>
</dbReference>
<accession>A0AAE1HZP7</accession>
<dbReference type="PANTHER" id="PTHR13373:SF21">
    <property type="entry name" value="NUCLEAR PORE COMPLEX PROTEIN NUP85"/>
    <property type="match status" value="1"/>
</dbReference>
<reference evidence="10" key="2">
    <citation type="journal article" date="2023" name="BMC Genomics">
        <title>Pest status, molecular evolution, and epigenetic factors derived from the genome assembly of Frankliniella fusca, a thysanopteran phytovirus vector.</title>
        <authorList>
            <person name="Catto M.A."/>
            <person name="Labadie P.E."/>
            <person name="Jacobson A.L."/>
            <person name="Kennedy G.G."/>
            <person name="Srinivasan R."/>
            <person name="Hunt B.G."/>
        </authorList>
    </citation>
    <scope>NUCLEOTIDE SEQUENCE</scope>
    <source>
        <strain evidence="10">PL_HMW_Pooled</strain>
    </source>
</reference>
<keyword evidence="3 9" id="KW-0813">Transport</keyword>
<keyword evidence="11" id="KW-1185">Reference proteome</keyword>
<dbReference type="GO" id="GO:0006606">
    <property type="term" value="P:protein import into nucleus"/>
    <property type="evidence" value="ECO:0007669"/>
    <property type="project" value="TreeGrafter"/>
</dbReference>